<dbReference type="Pfam" id="PF18705">
    <property type="entry name" value="DUF5643"/>
    <property type="match status" value="1"/>
</dbReference>
<dbReference type="Proteomes" id="UP000187439">
    <property type="component" value="Unassembled WGS sequence"/>
</dbReference>
<reference evidence="3 4" key="1">
    <citation type="submission" date="2016-10" db="EMBL/GenBank/DDBJ databases">
        <title>Paenibacillus species isolates.</title>
        <authorList>
            <person name="Beno S.M."/>
        </authorList>
    </citation>
    <scope>NUCLEOTIDE SEQUENCE [LARGE SCALE GENOMIC DNA]</scope>
    <source>
        <strain evidence="3 4">FSL H7-0710</strain>
    </source>
</reference>
<dbReference type="InterPro" id="IPR040680">
    <property type="entry name" value="DUF5643"/>
</dbReference>
<feature type="signal peptide" evidence="1">
    <location>
        <begin position="1"/>
        <end position="29"/>
    </location>
</feature>
<evidence type="ECO:0000313" key="4">
    <source>
        <dbReference type="Proteomes" id="UP000187439"/>
    </source>
</evidence>
<dbReference type="EMBL" id="MPTC01000019">
    <property type="protein sequence ID" value="OMD38163.1"/>
    <property type="molecule type" value="Genomic_DNA"/>
</dbReference>
<sequence>MKKMTKKWSVILSAAVCLGALGMPALTQAASVQPAAEASLNTTKVADSHDQLTLKGSAQFDGNYIKIDLSREGSLFSGMLAGVTLNDKGEPYLAEGTIMGVDAKLTQPGDIDFKSPRWISDGNANKAVVVLQTGWLTEQQKASLASSELSIHVKLNGIEAPYVLKFSLKQAGVARSIQLPALKKDNQFEIKTTRVAVGETSVRIALAVKGTANQAQALGYDIYDNLGNELEYIARESVATTQNSVSEDLLFEALRPAAEYLIIRPYQAVFEKGTAGAYKVDAKGKVVKNYNKQLEIKIPLKK</sequence>
<dbReference type="AlphaFoldDB" id="A0A1R0XSM3"/>
<name>A0A1R0XSM3_9BACL</name>
<feature type="chain" id="PRO_5012480883" description="DUF5643 domain-containing protein" evidence="1">
    <location>
        <begin position="30"/>
        <end position="302"/>
    </location>
</feature>
<dbReference type="OrthoDB" id="2649143at2"/>
<gene>
    <name evidence="3" type="ORF">BSK52_19985</name>
</gene>
<proteinExistence type="predicted"/>
<accession>A0A1R0XSM3</accession>
<keyword evidence="1" id="KW-0732">Signal</keyword>
<dbReference type="RefSeq" id="WP_076120389.1">
    <property type="nucleotide sequence ID" value="NZ_MPTC01000019.1"/>
</dbReference>
<evidence type="ECO:0000256" key="1">
    <source>
        <dbReference type="SAM" id="SignalP"/>
    </source>
</evidence>
<evidence type="ECO:0000259" key="2">
    <source>
        <dbReference type="Pfam" id="PF18705"/>
    </source>
</evidence>
<protein>
    <recommendedName>
        <fullName evidence="2">DUF5643 domain-containing protein</fullName>
    </recommendedName>
</protein>
<evidence type="ECO:0000313" key="3">
    <source>
        <dbReference type="EMBL" id="OMD38163.1"/>
    </source>
</evidence>
<organism evidence="3 4">
    <name type="scientific">Paenibacillus odorifer</name>
    <dbReference type="NCBI Taxonomy" id="189426"/>
    <lineage>
        <taxon>Bacteria</taxon>
        <taxon>Bacillati</taxon>
        <taxon>Bacillota</taxon>
        <taxon>Bacilli</taxon>
        <taxon>Bacillales</taxon>
        <taxon>Paenibacillaceae</taxon>
        <taxon>Paenibacillus</taxon>
    </lineage>
</organism>
<comment type="caution">
    <text evidence="3">The sequence shown here is derived from an EMBL/GenBank/DDBJ whole genome shotgun (WGS) entry which is preliminary data.</text>
</comment>
<feature type="domain" description="DUF5643" evidence="2">
    <location>
        <begin position="184"/>
        <end position="296"/>
    </location>
</feature>
<dbReference type="Gene3D" id="2.60.40.1640">
    <property type="entry name" value="Conserved domain protein"/>
    <property type="match status" value="1"/>
</dbReference>